<feature type="region of interest" description="Disordered" evidence="1">
    <location>
        <begin position="1"/>
        <end position="39"/>
    </location>
</feature>
<reference evidence="2" key="2">
    <citation type="submission" date="2008-12" db="EMBL/GenBank/DDBJ databases">
        <title>Improved gene annotation of the rice (Oryza sativa) genomes.</title>
        <authorList>
            <person name="Wang J."/>
            <person name="Li R."/>
            <person name="Fan W."/>
            <person name="Huang Q."/>
            <person name="Zhang J."/>
            <person name="Zhou Y."/>
            <person name="Hu Y."/>
            <person name="Zi S."/>
            <person name="Li J."/>
            <person name="Ni P."/>
            <person name="Zheng H."/>
            <person name="Zhang Y."/>
            <person name="Zhao M."/>
            <person name="Hao Q."/>
            <person name="McDermott J."/>
            <person name="Samudrala R."/>
            <person name="Kristiansen K."/>
            <person name="Wong G.K.-S."/>
        </authorList>
    </citation>
    <scope>NUCLEOTIDE SEQUENCE</scope>
</reference>
<name>A3CGS7_ORYSJ</name>
<dbReference type="Proteomes" id="UP000007752">
    <property type="component" value="Chromosome 12"/>
</dbReference>
<accession>A3CGS7</accession>
<organism evidence="2">
    <name type="scientific">Oryza sativa subsp. japonica</name>
    <name type="common">Rice</name>
    <dbReference type="NCBI Taxonomy" id="39947"/>
    <lineage>
        <taxon>Eukaryota</taxon>
        <taxon>Viridiplantae</taxon>
        <taxon>Streptophyta</taxon>
        <taxon>Embryophyta</taxon>
        <taxon>Tracheophyta</taxon>
        <taxon>Spermatophyta</taxon>
        <taxon>Magnoliopsida</taxon>
        <taxon>Liliopsida</taxon>
        <taxon>Poales</taxon>
        <taxon>Poaceae</taxon>
        <taxon>BOP clade</taxon>
        <taxon>Oryzoideae</taxon>
        <taxon>Oryzeae</taxon>
        <taxon>Oryzinae</taxon>
        <taxon>Oryza</taxon>
        <taxon>Oryza sativa</taxon>
    </lineage>
</organism>
<feature type="compositionally biased region" description="Polar residues" evidence="1">
    <location>
        <begin position="14"/>
        <end position="25"/>
    </location>
</feature>
<proteinExistence type="predicted"/>
<sequence>MADPPTPELAAAYPSTTKGWAQGGSSAHPRVHGGEYGSSYARGVDLASLKREMKRCRRGFLSVAVAKRRHRERRRPRPMNGKGS</sequence>
<dbReference type="EMBL" id="CM000149">
    <property type="protein sequence ID" value="EAZ20290.1"/>
    <property type="molecule type" value="Genomic_DNA"/>
</dbReference>
<evidence type="ECO:0000313" key="2">
    <source>
        <dbReference type="EMBL" id="EAZ20290.1"/>
    </source>
</evidence>
<reference evidence="2" key="1">
    <citation type="journal article" date="2005" name="PLoS Biol.">
        <title>The genomes of Oryza sativa: a history of duplications.</title>
        <authorList>
            <person name="Yu J."/>
            <person name="Wang J."/>
            <person name="Lin W."/>
            <person name="Li S."/>
            <person name="Li H."/>
            <person name="Zhou J."/>
            <person name="Ni P."/>
            <person name="Dong W."/>
            <person name="Hu S."/>
            <person name="Zeng C."/>
            <person name="Zhang J."/>
            <person name="Zhang Y."/>
            <person name="Li R."/>
            <person name="Xu Z."/>
            <person name="Li S."/>
            <person name="Li X."/>
            <person name="Zheng H."/>
            <person name="Cong L."/>
            <person name="Lin L."/>
            <person name="Yin J."/>
            <person name="Geng J."/>
            <person name="Li G."/>
            <person name="Shi J."/>
            <person name="Liu J."/>
            <person name="Lv H."/>
            <person name="Li J."/>
            <person name="Wang J."/>
            <person name="Deng Y."/>
            <person name="Ran L."/>
            <person name="Shi X."/>
            <person name="Wang X."/>
            <person name="Wu Q."/>
            <person name="Li C."/>
            <person name="Ren X."/>
            <person name="Wang J."/>
            <person name="Wang X."/>
            <person name="Li D."/>
            <person name="Liu D."/>
            <person name="Zhang X."/>
            <person name="Ji Z."/>
            <person name="Zhao W."/>
            <person name="Sun Y."/>
            <person name="Zhang Z."/>
            <person name="Bao J."/>
            <person name="Han Y."/>
            <person name="Dong L."/>
            <person name="Ji J."/>
            <person name="Chen P."/>
            <person name="Wu S."/>
            <person name="Liu J."/>
            <person name="Xiao Y."/>
            <person name="Bu D."/>
            <person name="Tan J."/>
            <person name="Yang L."/>
            <person name="Ye C."/>
            <person name="Zhang J."/>
            <person name="Xu J."/>
            <person name="Zhou Y."/>
            <person name="Yu Y."/>
            <person name="Zhang B."/>
            <person name="Zhuang S."/>
            <person name="Wei H."/>
            <person name="Liu B."/>
            <person name="Lei M."/>
            <person name="Yu H."/>
            <person name="Li Y."/>
            <person name="Xu H."/>
            <person name="Wei S."/>
            <person name="He X."/>
            <person name="Fang L."/>
            <person name="Zhang Z."/>
            <person name="Zhang Y."/>
            <person name="Huang X."/>
            <person name="Su Z."/>
            <person name="Tong W."/>
            <person name="Li J."/>
            <person name="Tong Z."/>
            <person name="Li S."/>
            <person name="Ye J."/>
            <person name="Wang L."/>
            <person name="Fang L."/>
            <person name="Lei T."/>
            <person name="Chen C."/>
            <person name="Chen H."/>
            <person name="Xu Z."/>
            <person name="Li H."/>
            <person name="Huang H."/>
            <person name="Zhang F."/>
            <person name="Xu H."/>
            <person name="Li N."/>
            <person name="Zhao C."/>
            <person name="Li S."/>
            <person name="Dong L."/>
            <person name="Huang Y."/>
            <person name="Li L."/>
            <person name="Xi Y."/>
            <person name="Qi Q."/>
            <person name="Li W."/>
            <person name="Zhang B."/>
            <person name="Hu W."/>
            <person name="Zhang Y."/>
            <person name="Tian X."/>
            <person name="Jiao Y."/>
            <person name="Liang X."/>
            <person name="Jin J."/>
            <person name="Gao L."/>
            <person name="Zheng W."/>
            <person name="Hao B."/>
            <person name="Liu S."/>
            <person name="Wang W."/>
            <person name="Yuan L."/>
            <person name="Cao M."/>
            <person name="McDermott J."/>
            <person name="Samudrala R."/>
            <person name="Wang J."/>
            <person name="Wong G.K."/>
            <person name="Yang H."/>
        </authorList>
    </citation>
    <scope>NUCLEOTIDE SEQUENCE [LARGE SCALE GENOMIC DNA]</scope>
</reference>
<gene>
    <name evidence="2" type="ORF">OsJ_35894</name>
</gene>
<protein>
    <submittedName>
        <fullName evidence="2">Uncharacterized protein</fullName>
    </submittedName>
</protein>
<evidence type="ECO:0000256" key="1">
    <source>
        <dbReference type="SAM" id="MobiDB-lite"/>
    </source>
</evidence>
<dbReference type="AlphaFoldDB" id="A3CGS7"/>